<accession>A0A9P8HII4</accession>
<evidence type="ECO:0000313" key="1">
    <source>
        <dbReference type="EMBL" id="KAH0528523.1"/>
    </source>
</evidence>
<gene>
    <name evidence="1" type="ORF">TsFJ059_003376</name>
</gene>
<protein>
    <submittedName>
        <fullName evidence="1">Uncharacterized protein</fullName>
    </submittedName>
</protein>
<dbReference type="EMBL" id="JAIMJC010000003">
    <property type="protein sequence ID" value="KAH0528523.1"/>
    <property type="molecule type" value="Genomic_DNA"/>
</dbReference>
<sequence>MYTAVRTQSCLSISAAGWLSPLETPINIPQWPRLVSLLKPSLTRTELPSHLIVRYIRVRIKGAQTRNTKTQNRWSKEPPQPVVAFPQRLVGHRATVSTALPDQAPESGSAGEKGVVVVVARLRLDPRSTPIPTAAAALAAAPPWANPWR</sequence>
<reference evidence="1 2" key="1">
    <citation type="submission" date="2021-08" db="EMBL/GenBank/DDBJ databases">
        <title>The highly contiguous genome resource for Trichoderma semiorbis FJ059, a fungal antagonistic to plant pathogens.</title>
        <authorList>
            <person name="Liu T."/>
        </authorList>
    </citation>
    <scope>NUCLEOTIDE SEQUENCE [LARGE SCALE GENOMIC DNA]</scope>
    <source>
        <strain evidence="1 2">FJ059</strain>
    </source>
</reference>
<keyword evidence="2" id="KW-1185">Reference proteome</keyword>
<evidence type="ECO:0000313" key="2">
    <source>
        <dbReference type="Proteomes" id="UP000826573"/>
    </source>
</evidence>
<name>A0A9P8HII4_9HYPO</name>
<proteinExistence type="predicted"/>
<comment type="caution">
    <text evidence="1">The sequence shown here is derived from an EMBL/GenBank/DDBJ whole genome shotgun (WGS) entry which is preliminary data.</text>
</comment>
<dbReference type="AlphaFoldDB" id="A0A9P8HII4"/>
<dbReference type="Proteomes" id="UP000826573">
    <property type="component" value="Unassembled WGS sequence"/>
</dbReference>
<organism evidence="1 2">
    <name type="scientific">Trichoderma semiorbis</name>
    <dbReference type="NCBI Taxonomy" id="1491008"/>
    <lineage>
        <taxon>Eukaryota</taxon>
        <taxon>Fungi</taxon>
        <taxon>Dikarya</taxon>
        <taxon>Ascomycota</taxon>
        <taxon>Pezizomycotina</taxon>
        <taxon>Sordariomycetes</taxon>
        <taxon>Hypocreomycetidae</taxon>
        <taxon>Hypocreales</taxon>
        <taxon>Hypocreaceae</taxon>
        <taxon>Trichoderma</taxon>
    </lineage>
</organism>